<dbReference type="EMBL" id="LJUO01000022">
    <property type="protein sequence ID" value="KPK72793.1"/>
    <property type="molecule type" value="Genomic_DNA"/>
</dbReference>
<feature type="binding site" evidence="9">
    <location>
        <position position="210"/>
    </location>
    <ligand>
        <name>1-deoxy-D-xylulose 5-phosphate</name>
        <dbReference type="ChEBI" id="CHEBI:57792"/>
    </ligand>
</feature>
<feature type="binding site" evidence="9">
    <location>
        <position position="171"/>
    </location>
    <ligand>
        <name>1-deoxy-D-xylulose 5-phosphate</name>
        <dbReference type="ChEBI" id="CHEBI:57792"/>
    </ligand>
</feature>
<keyword evidence="9" id="KW-0460">Magnesium</keyword>
<feature type="binding site" evidence="9">
    <location>
        <position position="191"/>
    </location>
    <ligand>
        <name>1-deoxy-D-xylulose 5-phosphate</name>
        <dbReference type="ChEBI" id="CHEBI:57792"/>
    </ligand>
</feature>
<feature type="binding site" evidence="9">
    <location>
        <position position="147"/>
    </location>
    <ligand>
        <name>Mn(2+)</name>
        <dbReference type="ChEBI" id="CHEBI:29035"/>
    </ligand>
</feature>
<dbReference type="PIRSF" id="PIRSF006205">
    <property type="entry name" value="Dxp_reductismrs"/>
    <property type="match status" value="1"/>
</dbReference>
<dbReference type="PANTHER" id="PTHR30525:SF0">
    <property type="entry name" value="1-DEOXY-D-XYLULOSE 5-PHOSPHATE REDUCTOISOMERASE, CHLOROPLASTIC"/>
    <property type="match status" value="1"/>
</dbReference>
<feature type="binding site" evidence="9">
    <location>
        <position position="13"/>
    </location>
    <ligand>
        <name>NADPH</name>
        <dbReference type="ChEBI" id="CHEBI:57783"/>
    </ligand>
</feature>
<organism evidence="13 14">
    <name type="scientific">candidate division WOR_3 bacterium SM23_60</name>
    <dbReference type="NCBI Taxonomy" id="1703780"/>
    <lineage>
        <taxon>Bacteria</taxon>
        <taxon>Bacteria division WOR-3</taxon>
    </lineage>
</organism>
<dbReference type="Gene3D" id="1.10.1740.10">
    <property type="match status" value="1"/>
</dbReference>
<evidence type="ECO:0000256" key="3">
    <source>
        <dbReference type="ARBA" id="ARBA00022723"/>
    </source>
</evidence>
<evidence type="ECO:0000256" key="2">
    <source>
        <dbReference type="ARBA" id="ARBA00006825"/>
    </source>
</evidence>
<dbReference type="AlphaFoldDB" id="A0A0S8GJB3"/>
<comment type="cofactor">
    <cofactor evidence="9">
        <name>Mg(2+)</name>
        <dbReference type="ChEBI" id="CHEBI:18420"/>
    </cofactor>
    <cofactor evidence="9">
        <name>Mn(2+)</name>
        <dbReference type="ChEBI" id="CHEBI:29035"/>
    </cofactor>
</comment>
<feature type="binding site" evidence="9">
    <location>
        <position position="146"/>
    </location>
    <ligand>
        <name>1-deoxy-D-xylulose 5-phosphate</name>
        <dbReference type="ChEBI" id="CHEBI:57792"/>
    </ligand>
</feature>
<dbReference type="SUPFAM" id="SSF55347">
    <property type="entry name" value="Glyceraldehyde-3-phosphate dehydrogenase-like, C-terminal domain"/>
    <property type="match status" value="1"/>
</dbReference>
<dbReference type="Pfam" id="PF13288">
    <property type="entry name" value="DXPR_C"/>
    <property type="match status" value="1"/>
</dbReference>
<evidence type="ECO:0000256" key="5">
    <source>
        <dbReference type="ARBA" id="ARBA00023002"/>
    </source>
</evidence>
<feature type="binding site" evidence="9">
    <location>
        <position position="204"/>
    </location>
    <ligand>
        <name>1-deoxy-D-xylulose 5-phosphate</name>
        <dbReference type="ChEBI" id="CHEBI:57792"/>
    </ligand>
</feature>
<evidence type="ECO:0000256" key="8">
    <source>
        <dbReference type="ARBA" id="ARBA00048543"/>
    </source>
</evidence>
<feature type="binding site" evidence="9">
    <location>
        <position position="10"/>
    </location>
    <ligand>
        <name>NADPH</name>
        <dbReference type="ChEBI" id="CHEBI:57783"/>
    </ligand>
</feature>
<comment type="similarity">
    <text evidence="2 9">Belongs to the DXR family.</text>
</comment>
<dbReference type="GO" id="GO:0030145">
    <property type="term" value="F:manganese ion binding"/>
    <property type="evidence" value="ECO:0007669"/>
    <property type="project" value="TreeGrafter"/>
</dbReference>
<keyword evidence="6 9" id="KW-0464">Manganese</keyword>
<dbReference type="GO" id="GO:0051484">
    <property type="term" value="P:isopentenyl diphosphate biosynthetic process, methylerythritol 4-phosphate pathway involved in terpenoid biosynthetic process"/>
    <property type="evidence" value="ECO:0007669"/>
    <property type="project" value="TreeGrafter"/>
</dbReference>
<dbReference type="SUPFAM" id="SSF69055">
    <property type="entry name" value="1-deoxy-D-xylulose-5-phosphate reductoisomerase, C-terminal domain"/>
    <property type="match status" value="1"/>
</dbReference>
<feature type="binding site" evidence="9">
    <location>
        <position position="12"/>
    </location>
    <ligand>
        <name>NADPH</name>
        <dbReference type="ChEBI" id="CHEBI:57783"/>
    </ligand>
</feature>
<accession>A0A0S8GJB3</accession>
<comment type="caution">
    <text evidence="13">The sequence shown here is derived from an EMBL/GenBank/DDBJ whole genome shotgun (WGS) entry which is preliminary data.</text>
</comment>
<dbReference type="PANTHER" id="PTHR30525">
    <property type="entry name" value="1-DEOXY-D-XYLULOSE 5-PHOSPHATE REDUCTOISOMERASE"/>
    <property type="match status" value="1"/>
</dbReference>
<dbReference type="SUPFAM" id="SSF51735">
    <property type="entry name" value="NAD(P)-binding Rossmann-fold domains"/>
    <property type="match status" value="1"/>
</dbReference>
<evidence type="ECO:0000313" key="14">
    <source>
        <dbReference type="Proteomes" id="UP000051096"/>
    </source>
</evidence>
<protein>
    <recommendedName>
        <fullName evidence="9">1-deoxy-D-xylulose 5-phosphate reductoisomerase</fullName>
        <shortName evidence="9">DXP reductoisomerase</shortName>
        <ecNumber evidence="9">1.1.1.267</ecNumber>
    </recommendedName>
    <alternativeName>
        <fullName evidence="9">1-deoxyxylulose-5-phosphate reductoisomerase</fullName>
    </alternativeName>
    <alternativeName>
        <fullName evidence="9">2-C-methyl-D-erythritol 4-phosphate synthase</fullName>
    </alternativeName>
</protein>
<evidence type="ECO:0000256" key="6">
    <source>
        <dbReference type="ARBA" id="ARBA00023211"/>
    </source>
</evidence>
<evidence type="ECO:0000313" key="13">
    <source>
        <dbReference type="EMBL" id="KPK72793.1"/>
    </source>
</evidence>
<feature type="binding site" evidence="9">
    <location>
        <position position="120"/>
    </location>
    <ligand>
        <name>1-deoxy-D-xylulose 5-phosphate</name>
        <dbReference type="ChEBI" id="CHEBI:57792"/>
    </ligand>
</feature>
<evidence type="ECO:0000256" key="1">
    <source>
        <dbReference type="ARBA" id="ARBA00005094"/>
    </source>
</evidence>
<keyword evidence="5 9" id="KW-0560">Oxidoreductase</keyword>
<feature type="domain" description="1-deoxy-D-xylulose 5-phosphate reductoisomerase C-terminal" evidence="11">
    <location>
        <begin position="141"/>
        <end position="221"/>
    </location>
</feature>
<dbReference type="HAMAP" id="MF_00183">
    <property type="entry name" value="DXP_reductoisom"/>
    <property type="match status" value="1"/>
</dbReference>
<evidence type="ECO:0000259" key="12">
    <source>
        <dbReference type="Pfam" id="PF13288"/>
    </source>
</evidence>
<feature type="domain" description="DXP reductoisomerase C-terminal" evidence="12">
    <location>
        <begin position="254"/>
        <end position="368"/>
    </location>
</feature>
<evidence type="ECO:0000256" key="9">
    <source>
        <dbReference type="HAMAP-Rule" id="MF_00183"/>
    </source>
</evidence>
<dbReference type="UniPathway" id="UPA00056">
    <property type="reaction ID" value="UER00092"/>
</dbReference>
<keyword evidence="4 9" id="KW-0521">NADP</keyword>
<evidence type="ECO:0000256" key="4">
    <source>
        <dbReference type="ARBA" id="ARBA00022857"/>
    </source>
</evidence>
<gene>
    <name evidence="9" type="primary">dxr</name>
    <name evidence="13" type="ORF">AMJ87_03695</name>
</gene>
<sequence length="375" mass="42103">MKKVILFGSTGSIGGNAIRVIKQLKGFRLVGLATYSNYAKLIKQAHDIRPRFIGLVSKERGPRQIPRSRSVQFLRGEEGLTSMIQRARADILICAFASAVGINSIMTAIRQKMRICLATKEILVSYGDIVMATVKRHNAELYPIDSEHSAIYQCMEGKPKHDIARIILTASGGPLLHRSIRNVRKKDVLNHPVWNMGAKITVDSATMMNKGLEVIEAHHLFDFPVEKIDVVIHPEALCHSLIQFTDGTLLAQISTPDMRLPIQYALTAPHRAKSTVKNLNIGKTRRMTFLPPNYRKFPCLKLAYDALKIGGSMPAVLNATNDVAVRLFLEGRITFQHIPKIIRHVMKKHRPRTGGIAVYKEAEKWAQNMVRQYVC</sequence>
<feature type="binding site" evidence="9">
    <location>
        <position position="145"/>
    </location>
    <ligand>
        <name>Mn(2+)</name>
        <dbReference type="ChEBI" id="CHEBI:29035"/>
    </ligand>
</feature>
<dbReference type="InterPro" id="IPR013512">
    <property type="entry name" value="DXP_reductoisomerase_N"/>
</dbReference>
<feature type="domain" description="1-deoxy-D-xylulose 5-phosphate reductoisomerase N-terminal" evidence="10">
    <location>
        <begin position="4"/>
        <end position="127"/>
    </location>
</feature>
<comment type="function">
    <text evidence="9">Catalyzes the NADPH-dependent rearrangement and reduction of 1-deoxy-D-xylulose-5-phosphate (DXP) to 2-C-methyl-D-erythritol 4-phosphate (MEP).</text>
</comment>
<dbReference type="GO" id="GO:0070402">
    <property type="term" value="F:NADPH binding"/>
    <property type="evidence" value="ECO:0007669"/>
    <property type="project" value="InterPro"/>
</dbReference>
<dbReference type="PATRIC" id="fig|1703780.3.peg.1488"/>
<name>A0A0S8GJB3_UNCW3</name>
<dbReference type="Gene3D" id="3.40.50.720">
    <property type="entry name" value="NAD(P)-binding Rossmann-like Domain"/>
    <property type="match status" value="1"/>
</dbReference>
<comment type="caution">
    <text evidence="9">Lacks conserved residue(s) required for the propagation of feature annotation.</text>
</comment>
<evidence type="ECO:0000259" key="10">
    <source>
        <dbReference type="Pfam" id="PF02670"/>
    </source>
</evidence>
<dbReference type="Pfam" id="PF02670">
    <property type="entry name" value="DXP_reductoisom"/>
    <property type="match status" value="1"/>
</dbReference>
<reference evidence="13 14" key="1">
    <citation type="journal article" date="2015" name="Microbiome">
        <title>Genomic resolution of linkages in carbon, nitrogen, and sulfur cycling among widespread estuary sediment bacteria.</title>
        <authorList>
            <person name="Baker B.J."/>
            <person name="Lazar C.S."/>
            <person name="Teske A.P."/>
            <person name="Dick G.J."/>
        </authorList>
    </citation>
    <scope>NUCLEOTIDE SEQUENCE [LARGE SCALE GENOMIC DNA]</scope>
    <source>
        <strain evidence="13">SM23_60</strain>
    </source>
</reference>
<feature type="binding site" evidence="9">
    <location>
        <position position="37"/>
    </location>
    <ligand>
        <name>NADPH</name>
        <dbReference type="ChEBI" id="CHEBI:57783"/>
    </ligand>
</feature>
<proteinExistence type="inferred from homology"/>
<dbReference type="InterPro" id="IPR003821">
    <property type="entry name" value="DXP_reductoisomerase"/>
</dbReference>
<dbReference type="Proteomes" id="UP000051096">
    <property type="component" value="Unassembled WGS sequence"/>
</dbReference>
<comment type="catalytic activity">
    <reaction evidence="8">
        <text>2-C-methyl-D-erythritol 4-phosphate + NADP(+) = 1-deoxy-D-xylulose 5-phosphate + NADPH + H(+)</text>
        <dbReference type="Rhea" id="RHEA:13717"/>
        <dbReference type="ChEBI" id="CHEBI:15378"/>
        <dbReference type="ChEBI" id="CHEBI:57783"/>
        <dbReference type="ChEBI" id="CHEBI:57792"/>
        <dbReference type="ChEBI" id="CHEBI:58262"/>
        <dbReference type="ChEBI" id="CHEBI:58349"/>
        <dbReference type="EC" id="1.1.1.267"/>
    </reaction>
    <physiologicalReaction direction="right-to-left" evidence="8">
        <dbReference type="Rhea" id="RHEA:13719"/>
    </physiologicalReaction>
</comment>
<feature type="binding site" evidence="9">
    <location>
        <position position="213"/>
    </location>
    <ligand>
        <name>Mn(2+)</name>
        <dbReference type="ChEBI" id="CHEBI:29035"/>
    </ligand>
</feature>
<dbReference type="EC" id="1.1.1.267" evidence="9"/>
<feature type="binding site" evidence="9">
    <location>
        <position position="209"/>
    </location>
    <ligand>
        <name>1-deoxy-D-xylulose 5-phosphate</name>
        <dbReference type="ChEBI" id="CHEBI:57792"/>
    </ligand>
</feature>
<evidence type="ECO:0000256" key="7">
    <source>
        <dbReference type="ARBA" id="ARBA00023229"/>
    </source>
</evidence>
<dbReference type="InterPro" id="IPR036169">
    <property type="entry name" value="DXPR_C_sf"/>
</dbReference>
<feature type="binding site" evidence="9">
    <location>
        <position position="213"/>
    </location>
    <ligand>
        <name>1-deoxy-D-xylulose 5-phosphate</name>
        <dbReference type="ChEBI" id="CHEBI:57792"/>
    </ligand>
</feature>
<evidence type="ECO:0000259" key="11">
    <source>
        <dbReference type="Pfam" id="PF08436"/>
    </source>
</evidence>
<dbReference type="InterPro" id="IPR013644">
    <property type="entry name" value="DXP_reductoisomerase_C"/>
</dbReference>
<dbReference type="Pfam" id="PF08436">
    <property type="entry name" value="DXP_redisom_C"/>
    <property type="match status" value="1"/>
</dbReference>
<comment type="pathway">
    <text evidence="1 9">Isoprenoid biosynthesis; isopentenyl diphosphate biosynthesis via DXP pathway; isopentenyl diphosphate from 1-deoxy-D-xylulose 5-phosphate: step 1/6.</text>
</comment>
<dbReference type="InterPro" id="IPR026877">
    <property type="entry name" value="DXPR_C"/>
</dbReference>
<dbReference type="GO" id="GO:0030604">
    <property type="term" value="F:1-deoxy-D-xylulose-5-phosphate reductoisomerase activity"/>
    <property type="evidence" value="ECO:0007669"/>
    <property type="project" value="UniProtKB-UniRule"/>
</dbReference>
<feature type="binding site" evidence="9">
    <location>
        <position position="11"/>
    </location>
    <ligand>
        <name>NADPH</name>
        <dbReference type="ChEBI" id="CHEBI:57783"/>
    </ligand>
</feature>
<feature type="binding site" evidence="9">
    <location>
        <position position="147"/>
    </location>
    <ligand>
        <name>1-deoxy-D-xylulose 5-phosphate</name>
        <dbReference type="ChEBI" id="CHEBI:57792"/>
    </ligand>
</feature>
<feature type="binding site" evidence="9">
    <location>
        <position position="197"/>
    </location>
    <ligand>
        <name>NADPH</name>
        <dbReference type="ChEBI" id="CHEBI:57783"/>
    </ligand>
</feature>
<dbReference type="NCBIfam" id="TIGR00243">
    <property type="entry name" value="Dxr"/>
    <property type="match status" value="1"/>
</dbReference>
<keyword evidence="3 9" id="KW-0479">Metal-binding</keyword>
<dbReference type="InterPro" id="IPR036291">
    <property type="entry name" value="NAD(P)-bd_dom_sf"/>
</dbReference>
<keyword evidence="7 9" id="KW-0414">Isoprene biosynthesis</keyword>
<feature type="binding site" evidence="9">
    <location>
        <position position="121"/>
    </location>
    <ligand>
        <name>NADPH</name>
        <dbReference type="ChEBI" id="CHEBI:57783"/>
    </ligand>
</feature>